<keyword evidence="4" id="KW-0010">Activator</keyword>
<evidence type="ECO:0000256" key="6">
    <source>
        <dbReference type="ARBA" id="ARBA00023242"/>
    </source>
</evidence>
<dbReference type="GO" id="GO:0045944">
    <property type="term" value="P:positive regulation of transcription by RNA polymerase II"/>
    <property type="evidence" value="ECO:0007669"/>
    <property type="project" value="TreeGrafter"/>
</dbReference>
<feature type="domain" description="BHLH" evidence="8">
    <location>
        <begin position="8"/>
        <end position="60"/>
    </location>
</feature>
<keyword evidence="10" id="KW-1185">Reference proteome</keyword>
<dbReference type="SMART" id="SM00353">
    <property type="entry name" value="HLH"/>
    <property type="match status" value="1"/>
</dbReference>
<dbReference type="Gene3D" id="4.10.280.10">
    <property type="entry name" value="Helix-loop-helix DNA-binding domain"/>
    <property type="match status" value="1"/>
</dbReference>
<evidence type="ECO:0000256" key="3">
    <source>
        <dbReference type="ARBA" id="ARBA00023125"/>
    </source>
</evidence>
<dbReference type="GO" id="GO:0090575">
    <property type="term" value="C:RNA polymerase II transcription regulator complex"/>
    <property type="evidence" value="ECO:0007669"/>
    <property type="project" value="TreeGrafter"/>
</dbReference>
<accession>A0AAV0XSR6</accession>
<dbReference type="InterPro" id="IPR036638">
    <property type="entry name" value="HLH_DNA-bd_sf"/>
</dbReference>
<comment type="similarity">
    <text evidence="1">Belongs to the MAX family.</text>
</comment>
<proteinExistence type="inferred from homology"/>
<dbReference type="PANTHER" id="PTHR10328:SF3">
    <property type="entry name" value="PROTEIN MAX"/>
    <property type="match status" value="1"/>
</dbReference>
<dbReference type="EMBL" id="CARXXK010001012">
    <property type="protein sequence ID" value="CAI6371550.1"/>
    <property type="molecule type" value="Genomic_DNA"/>
</dbReference>
<evidence type="ECO:0000313" key="10">
    <source>
        <dbReference type="Proteomes" id="UP001160148"/>
    </source>
</evidence>
<dbReference type="Pfam" id="PF00010">
    <property type="entry name" value="HLH"/>
    <property type="match status" value="1"/>
</dbReference>
<evidence type="ECO:0000313" key="9">
    <source>
        <dbReference type="EMBL" id="CAI6371550.1"/>
    </source>
</evidence>
<sequence length="134" mass="15796">MSERNSKRIRDKHNEEERKRRDLIKHCFANLKDAVPTLRDEKPVSRAKILRKAAEYIQHMKAKNKGHQEDIDSLNRKNAMLVYQINQLQRIKDTRTFTEQHSNLANLVVSETDNSDASEEDLQKSNRTKEKKVL</sequence>
<dbReference type="PANTHER" id="PTHR10328">
    <property type="entry name" value="PROTEIN MAX MYC-ASSOCIATED FACTOR X"/>
    <property type="match status" value="1"/>
</dbReference>
<keyword evidence="3" id="KW-0238">DNA-binding</keyword>
<comment type="caution">
    <text evidence="9">The sequence shown here is derived from an EMBL/GenBank/DDBJ whole genome shotgun (WGS) entry which is preliminary data.</text>
</comment>
<evidence type="ECO:0000256" key="2">
    <source>
        <dbReference type="ARBA" id="ARBA00023015"/>
    </source>
</evidence>
<dbReference type="Proteomes" id="UP001160148">
    <property type="component" value="Unassembled WGS sequence"/>
</dbReference>
<evidence type="ECO:0000259" key="8">
    <source>
        <dbReference type="PROSITE" id="PS50888"/>
    </source>
</evidence>
<dbReference type="InterPro" id="IPR011598">
    <property type="entry name" value="bHLH_dom"/>
</dbReference>
<dbReference type="GO" id="GO:0046983">
    <property type="term" value="F:protein dimerization activity"/>
    <property type="evidence" value="ECO:0007669"/>
    <property type="project" value="InterPro"/>
</dbReference>
<feature type="region of interest" description="Disordered" evidence="7">
    <location>
        <begin position="107"/>
        <end position="134"/>
    </location>
</feature>
<keyword evidence="2" id="KW-0805">Transcription regulation</keyword>
<name>A0AAV0XSR6_9HEMI</name>
<protein>
    <recommendedName>
        <fullName evidence="8">BHLH domain-containing protein</fullName>
    </recommendedName>
</protein>
<keyword evidence="6" id="KW-0539">Nucleus</keyword>
<reference evidence="9 10" key="1">
    <citation type="submission" date="2023-01" db="EMBL/GenBank/DDBJ databases">
        <authorList>
            <person name="Whitehead M."/>
        </authorList>
    </citation>
    <scope>NUCLEOTIDE SEQUENCE [LARGE SCALE GENOMIC DNA]</scope>
</reference>
<evidence type="ECO:0000256" key="7">
    <source>
        <dbReference type="SAM" id="MobiDB-lite"/>
    </source>
</evidence>
<organism evidence="9 10">
    <name type="scientific">Macrosiphum euphorbiae</name>
    <name type="common">potato aphid</name>
    <dbReference type="NCBI Taxonomy" id="13131"/>
    <lineage>
        <taxon>Eukaryota</taxon>
        <taxon>Metazoa</taxon>
        <taxon>Ecdysozoa</taxon>
        <taxon>Arthropoda</taxon>
        <taxon>Hexapoda</taxon>
        <taxon>Insecta</taxon>
        <taxon>Pterygota</taxon>
        <taxon>Neoptera</taxon>
        <taxon>Paraneoptera</taxon>
        <taxon>Hemiptera</taxon>
        <taxon>Sternorrhyncha</taxon>
        <taxon>Aphidomorpha</taxon>
        <taxon>Aphidoidea</taxon>
        <taxon>Aphididae</taxon>
        <taxon>Macrosiphini</taxon>
        <taxon>Macrosiphum</taxon>
    </lineage>
</organism>
<evidence type="ECO:0000256" key="1">
    <source>
        <dbReference type="ARBA" id="ARBA00007628"/>
    </source>
</evidence>
<dbReference type="SUPFAM" id="SSF47459">
    <property type="entry name" value="HLH, helix-loop-helix DNA-binding domain"/>
    <property type="match status" value="1"/>
</dbReference>
<dbReference type="GO" id="GO:0003700">
    <property type="term" value="F:DNA-binding transcription factor activity"/>
    <property type="evidence" value="ECO:0007669"/>
    <property type="project" value="TreeGrafter"/>
</dbReference>
<dbReference type="GO" id="GO:0003677">
    <property type="term" value="F:DNA binding"/>
    <property type="evidence" value="ECO:0007669"/>
    <property type="project" value="UniProtKB-KW"/>
</dbReference>
<feature type="compositionally biased region" description="Basic and acidic residues" evidence="7">
    <location>
        <begin position="121"/>
        <end position="134"/>
    </location>
</feature>
<keyword evidence="5" id="KW-0804">Transcription</keyword>
<dbReference type="AlphaFoldDB" id="A0AAV0XSR6"/>
<gene>
    <name evidence="9" type="ORF">MEUPH1_LOCUS25543</name>
</gene>
<evidence type="ECO:0000256" key="5">
    <source>
        <dbReference type="ARBA" id="ARBA00023163"/>
    </source>
</evidence>
<dbReference type="PROSITE" id="PS50888">
    <property type="entry name" value="BHLH"/>
    <property type="match status" value="1"/>
</dbReference>
<evidence type="ECO:0000256" key="4">
    <source>
        <dbReference type="ARBA" id="ARBA00023159"/>
    </source>
</evidence>